<reference evidence="2" key="1">
    <citation type="submission" date="2022-12" db="EMBL/GenBank/DDBJ databases">
        <title>Marinomonas 15G1-11 sp. nov, isolated from marine algae.</title>
        <authorList>
            <person name="Butt M."/>
            <person name="Choi D.G."/>
            <person name="Kim J.M."/>
            <person name="Lee J.K."/>
            <person name="Baek J.H."/>
            <person name="Jeon C.O."/>
        </authorList>
    </citation>
    <scope>NUCLEOTIDE SEQUENCE</scope>
    <source>
        <strain evidence="2">15G1-11</strain>
    </source>
</reference>
<dbReference type="RefSeq" id="WP_269125771.1">
    <property type="nucleotide sequence ID" value="NZ_JAPUBN010000017.1"/>
</dbReference>
<name>A0ABT4JWU0_9GAMM</name>
<dbReference type="PANTHER" id="PTHR34980:SF2">
    <property type="entry name" value="INNER MEMBRANE PROTEIN YHAH-RELATED"/>
    <property type="match status" value="1"/>
</dbReference>
<keyword evidence="1" id="KW-0812">Transmembrane</keyword>
<dbReference type="EMBL" id="JAPUBN010000017">
    <property type="protein sequence ID" value="MCZ2722268.1"/>
    <property type="molecule type" value="Genomic_DNA"/>
</dbReference>
<feature type="transmembrane region" description="Helical" evidence="1">
    <location>
        <begin position="53"/>
        <end position="71"/>
    </location>
</feature>
<dbReference type="InterPro" id="IPR008523">
    <property type="entry name" value="DUF805"/>
</dbReference>
<dbReference type="Proteomes" id="UP001149719">
    <property type="component" value="Unassembled WGS sequence"/>
</dbReference>
<feature type="transmembrane region" description="Helical" evidence="1">
    <location>
        <begin position="77"/>
        <end position="98"/>
    </location>
</feature>
<keyword evidence="1" id="KW-0472">Membrane</keyword>
<evidence type="ECO:0000313" key="3">
    <source>
        <dbReference type="Proteomes" id="UP001149719"/>
    </source>
</evidence>
<dbReference type="PANTHER" id="PTHR34980">
    <property type="entry name" value="INNER MEMBRANE PROTEIN-RELATED-RELATED"/>
    <property type="match status" value="1"/>
</dbReference>
<sequence length="120" mass="14047">MFWYLDALKKFFVFSERSSREAFWTFFMINFLISIFLIGLEVLLGLPGILEGGYSLIILLPMIAITVRRLHDTNRSGWWLAIICIPIFGWFLLLFLLLQEGESSQKARGYVFSSSQKRER</sequence>
<dbReference type="Pfam" id="PF05656">
    <property type="entry name" value="DUF805"/>
    <property type="match status" value="1"/>
</dbReference>
<accession>A0ABT4JWU0</accession>
<evidence type="ECO:0000256" key="1">
    <source>
        <dbReference type="SAM" id="Phobius"/>
    </source>
</evidence>
<keyword evidence="1" id="KW-1133">Transmembrane helix</keyword>
<organism evidence="2 3">
    <name type="scientific">Marinomonas phaeophyticola</name>
    <dbReference type="NCBI Taxonomy" id="3004091"/>
    <lineage>
        <taxon>Bacteria</taxon>
        <taxon>Pseudomonadati</taxon>
        <taxon>Pseudomonadota</taxon>
        <taxon>Gammaproteobacteria</taxon>
        <taxon>Oceanospirillales</taxon>
        <taxon>Oceanospirillaceae</taxon>
        <taxon>Marinomonas</taxon>
    </lineage>
</organism>
<proteinExistence type="predicted"/>
<evidence type="ECO:0000313" key="2">
    <source>
        <dbReference type="EMBL" id="MCZ2722268.1"/>
    </source>
</evidence>
<comment type="caution">
    <text evidence="2">The sequence shown here is derived from an EMBL/GenBank/DDBJ whole genome shotgun (WGS) entry which is preliminary data.</text>
</comment>
<protein>
    <submittedName>
        <fullName evidence="2">DUF805 domain-containing protein</fullName>
    </submittedName>
</protein>
<keyword evidence="3" id="KW-1185">Reference proteome</keyword>
<feature type="transmembrane region" description="Helical" evidence="1">
    <location>
        <begin position="22"/>
        <end position="46"/>
    </location>
</feature>
<gene>
    <name evidence="2" type="ORF">O1D97_11670</name>
</gene>